<evidence type="ECO:0000313" key="2">
    <source>
        <dbReference type="EMBL" id="MBH5329378.1"/>
    </source>
</evidence>
<evidence type="ECO:0000313" key="3">
    <source>
        <dbReference type="Proteomes" id="UP000768471"/>
    </source>
</evidence>
<accession>A0ABS0NAM8</accession>
<sequence>MGYQVGNQCIADKVQAENHYFSLIVPTVGQDGRLHQPTYSNGQWQLNGQTLQISLPECDPVQNLQDGAELGWYLFGIMAAVYVFGIIKKQLR</sequence>
<evidence type="ECO:0008006" key="4">
    <source>
        <dbReference type="Google" id="ProtNLM"/>
    </source>
</evidence>
<feature type="transmembrane region" description="Helical" evidence="1">
    <location>
        <begin position="70"/>
        <end position="87"/>
    </location>
</feature>
<name>A0ABS0NAM8_9NEIS</name>
<comment type="caution">
    <text evidence="2">The sequence shown here is derived from an EMBL/GenBank/DDBJ whole genome shotgun (WGS) entry which is preliminary data.</text>
</comment>
<protein>
    <recommendedName>
        <fullName evidence="4">Integral membrane protein</fullName>
    </recommendedName>
</protein>
<keyword evidence="3" id="KW-1185">Reference proteome</keyword>
<evidence type="ECO:0000256" key="1">
    <source>
        <dbReference type="SAM" id="Phobius"/>
    </source>
</evidence>
<keyword evidence="1" id="KW-0472">Membrane</keyword>
<proteinExistence type="predicted"/>
<dbReference type="Proteomes" id="UP000768471">
    <property type="component" value="Unassembled WGS sequence"/>
</dbReference>
<gene>
    <name evidence="2" type="ORF">H9Q10_06810</name>
</gene>
<dbReference type="RefSeq" id="WP_197903221.1">
    <property type="nucleotide sequence ID" value="NZ_JACSGR010000005.1"/>
</dbReference>
<organism evidence="2 3">
    <name type="scientific">Eikenella glucosivorans</name>
    <dbReference type="NCBI Taxonomy" id="2766967"/>
    <lineage>
        <taxon>Bacteria</taxon>
        <taxon>Pseudomonadati</taxon>
        <taxon>Pseudomonadota</taxon>
        <taxon>Betaproteobacteria</taxon>
        <taxon>Neisseriales</taxon>
        <taxon>Neisseriaceae</taxon>
        <taxon>Eikenella</taxon>
    </lineage>
</organism>
<keyword evidence="1" id="KW-1133">Transmembrane helix</keyword>
<keyword evidence="1" id="KW-0812">Transmembrane</keyword>
<reference evidence="2 3" key="1">
    <citation type="submission" date="2020-09" db="EMBL/GenBank/DDBJ databases">
        <title>Eikenella S3660 sp. nov., isolated from a throat swab.</title>
        <authorList>
            <person name="Buhl M."/>
        </authorList>
    </citation>
    <scope>NUCLEOTIDE SEQUENCE [LARGE SCALE GENOMIC DNA]</scope>
    <source>
        <strain evidence="2 3">S3360</strain>
    </source>
</reference>
<dbReference type="EMBL" id="JACSGR010000005">
    <property type="protein sequence ID" value="MBH5329378.1"/>
    <property type="molecule type" value="Genomic_DNA"/>
</dbReference>